<keyword evidence="7" id="KW-1185">Reference proteome</keyword>
<keyword evidence="4 6" id="KW-0328">Glycosyltransferase</keyword>
<keyword evidence="3 4" id="KW-0804">Transcription</keyword>
<gene>
    <name evidence="4" type="primary">pyrR</name>
    <name evidence="6" type="ORF">DES53_11963</name>
</gene>
<feature type="short sequence motif" description="PRPP-binding" evidence="4">
    <location>
        <begin position="97"/>
        <end position="109"/>
    </location>
</feature>
<organism evidence="6 7">
    <name type="scientific">Roseimicrobium gellanilyticum</name>
    <dbReference type="NCBI Taxonomy" id="748857"/>
    <lineage>
        <taxon>Bacteria</taxon>
        <taxon>Pseudomonadati</taxon>
        <taxon>Verrucomicrobiota</taxon>
        <taxon>Verrucomicrobiia</taxon>
        <taxon>Verrucomicrobiales</taxon>
        <taxon>Verrucomicrobiaceae</taxon>
        <taxon>Roseimicrobium</taxon>
    </lineage>
</organism>
<accession>A0A366H4X3</accession>
<evidence type="ECO:0000259" key="5">
    <source>
        <dbReference type="Pfam" id="PF00156"/>
    </source>
</evidence>
<dbReference type="Proteomes" id="UP000253426">
    <property type="component" value="Unassembled WGS sequence"/>
</dbReference>
<comment type="caution">
    <text evidence="6">The sequence shown here is derived from an EMBL/GenBank/DDBJ whole genome shotgun (WGS) entry which is preliminary data.</text>
</comment>
<feature type="domain" description="Phosphoribosyltransferase" evidence="5">
    <location>
        <begin position="7"/>
        <end position="143"/>
    </location>
</feature>
<evidence type="ECO:0000256" key="2">
    <source>
        <dbReference type="ARBA" id="ARBA00023015"/>
    </source>
</evidence>
<dbReference type="InterPro" id="IPR050137">
    <property type="entry name" value="PyrR_bifunctional"/>
</dbReference>
<name>A0A366H4X3_9BACT</name>
<evidence type="ECO:0000313" key="6">
    <source>
        <dbReference type="EMBL" id="RBP35897.1"/>
    </source>
</evidence>
<proteinExistence type="inferred from homology"/>
<keyword evidence="2 4" id="KW-0805">Transcription regulation</keyword>
<sequence length="179" mass="19948">MPDKEPILTKQDIAQRIERIASAIEEKKPGKNLALVGIHRRGVPLSERVYALLKPKLPDLRIGRVDISLYRDDLKSLEIMPKLVGSDIPFDLDGMHVILFDEVMHTGRTSRAALEELLDHGRPGKIELAVLIDRGGRELPMCADYVGQGVEVADGQRVSVRFEEVDGEDAVYVTEGGRR</sequence>
<comment type="catalytic activity">
    <reaction evidence="4">
        <text>UMP + diphosphate = 5-phospho-alpha-D-ribose 1-diphosphate + uracil</text>
        <dbReference type="Rhea" id="RHEA:13017"/>
        <dbReference type="ChEBI" id="CHEBI:17568"/>
        <dbReference type="ChEBI" id="CHEBI:33019"/>
        <dbReference type="ChEBI" id="CHEBI:57865"/>
        <dbReference type="ChEBI" id="CHEBI:58017"/>
        <dbReference type="EC" id="2.4.2.9"/>
    </reaction>
</comment>
<comment type="function">
    <text evidence="4">Regulates the transcription of the pyrimidine nucleotide (pyr) operon in response to exogenous pyrimidines.</text>
</comment>
<dbReference type="PANTHER" id="PTHR11608">
    <property type="entry name" value="BIFUNCTIONAL PROTEIN PYRR"/>
    <property type="match status" value="1"/>
</dbReference>
<evidence type="ECO:0000256" key="1">
    <source>
        <dbReference type="ARBA" id="ARBA00005565"/>
    </source>
</evidence>
<protein>
    <recommendedName>
        <fullName evidence="4">Bifunctional protein PyrR</fullName>
    </recommendedName>
    <domain>
        <recommendedName>
            <fullName evidence="4">Pyrimidine operon regulatory protein</fullName>
        </recommendedName>
    </domain>
    <domain>
        <recommendedName>
            <fullName evidence="4">Uracil phosphoribosyltransferase</fullName>
            <shortName evidence="4">UPRTase</shortName>
            <ecNumber evidence="4">2.4.2.9</ecNumber>
        </recommendedName>
    </domain>
</protein>
<evidence type="ECO:0000256" key="4">
    <source>
        <dbReference type="HAMAP-Rule" id="MF_01219"/>
    </source>
</evidence>
<dbReference type="GO" id="GO:0004845">
    <property type="term" value="F:uracil phosphoribosyltransferase activity"/>
    <property type="evidence" value="ECO:0007669"/>
    <property type="project" value="UniProtKB-UniRule"/>
</dbReference>
<dbReference type="InterPro" id="IPR000836">
    <property type="entry name" value="PRTase_dom"/>
</dbReference>
<evidence type="ECO:0000313" key="7">
    <source>
        <dbReference type="Proteomes" id="UP000253426"/>
    </source>
</evidence>
<dbReference type="Gene3D" id="3.40.50.2020">
    <property type="match status" value="1"/>
</dbReference>
<comment type="similarity">
    <text evidence="1 4">Belongs to the purine/pyrimidine phosphoribosyltransferase family. PyrR subfamily.</text>
</comment>
<dbReference type="NCBIfam" id="NF003549">
    <property type="entry name" value="PRK05205.1-5"/>
    <property type="match status" value="1"/>
</dbReference>
<dbReference type="PANTHER" id="PTHR11608:SF0">
    <property type="entry name" value="BIFUNCTIONAL PROTEIN PYRR"/>
    <property type="match status" value="1"/>
</dbReference>
<reference evidence="6 7" key="1">
    <citation type="submission" date="2018-06" db="EMBL/GenBank/DDBJ databases">
        <title>Genomic Encyclopedia of Type Strains, Phase IV (KMG-IV): sequencing the most valuable type-strain genomes for metagenomic binning, comparative biology and taxonomic classification.</title>
        <authorList>
            <person name="Goeker M."/>
        </authorList>
    </citation>
    <scope>NUCLEOTIDE SEQUENCE [LARGE SCALE GENOMIC DNA]</scope>
    <source>
        <strain evidence="6 7">DSM 25532</strain>
    </source>
</reference>
<dbReference type="Pfam" id="PF00156">
    <property type="entry name" value="Pribosyltran"/>
    <property type="match status" value="1"/>
</dbReference>
<dbReference type="OrthoDB" id="9802227at2"/>
<keyword evidence="4 6" id="KW-0808">Transferase</keyword>
<dbReference type="SUPFAM" id="SSF53271">
    <property type="entry name" value="PRTase-like"/>
    <property type="match status" value="1"/>
</dbReference>
<evidence type="ECO:0000256" key="3">
    <source>
        <dbReference type="ARBA" id="ARBA00023163"/>
    </source>
</evidence>
<dbReference type="RefSeq" id="WP_113962154.1">
    <property type="nucleotide sequence ID" value="NZ_QNRR01000019.1"/>
</dbReference>
<comment type="function">
    <text evidence="4">Also displays a weak uracil phosphoribosyltransferase activity which is not physiologically significant.</text>
</comment>
<dbReference type="EMBL" id="QNRR01000019">
    <property type="protein sequence ID" value="RBP35897.1"/>
    <property type="molecule type" value="Genomic_DNA"/>
</dbReference>
<dbReference type="InterPro" id="IPR023050">
    <property type="entry name" value="PyrR"/>
</dbReference>
<dbReference type="HAMAP" id="MF_01219">
    <property type="entry name" value="PyrR"/>
    <property type="match status" value="1"/>
</dbReference>
<dbReference type="EC" id="2.4.2.9" evidence="4"/>
<dbReference type="CDD" id="cd06223">
    <property type="entry name" value="PRTases_typeI"/>
    <property type="match status" value="1"/>
</dbReference>
<dbReference type="AlphaFoldDB" id="A0A366H4X3"/>
<dbReference type="GO" id="GO:0006355">
    <property type="term" value="P:regulation of DNA-templated transcription"/>
    <property type="evidence" value="ECO:0007669"/>
    <property type="project" value="UniProtKB-UniRule"/>
</dbReference>
<dbReference type="InterPro" id="IPR029057">
    <property type="entry name" value="PRTase-like"/>
</dbReference>